<dbReference type="EMBL" id="BJYF01000001">
    <property type="protein sequence ID" value="GEN58125.1"/>
    <property type="molecule type" value="Genomic_DNA"/>
</dbReference>
<dbReference type="InterPro" id="IPR008018">
    <property type="entry name" value="Phage_tail_attach_FII"/>
</dbReference>
<accession>A0A511X5D2</accession>
<evidence type="ECO:0008006" key="3">
    <source>
        <dbReference type="Google" id="ProtNLM"/>
    </source>
</evidence>
<dbReference type="AlphaFoldDB" id="A0A511X5D2"/>
<dbReference type="OrthoDB" id="7573907at2"/>
<name>A0A511X5D2_9PROT</name>
<dbReference type="STRING" id="1120919.GCA_000429165_00012"/>
<dbReference type="Proteomes" id="UP000321635">
    <property type="component" value="Unassembled WGS sequence"/>
</dbReference>
<evidence type="ECO:0000313" key="2">
    <source>
        <dbReference type="Proteomes" id="UP000321635"/>
    </source>
</evidence>
<evidence type="ECO:0000313" key="1">
    <source>
        <dbReference type="EMBL" id="GEN58125.1"/>
    </source>
</evidence>
<proteinExistence type="predicted"/>
<sequence length="119" mass="12931">MAMDFVDLVLGACQDAFGETVTWQSALLAAPVQVQGIFDEGYSPFDGIGGDDGVASQHVSSATPVLGIRLIDWPGQVRQGDLLTIRNRLYRIREVQPDSHGAAKLLLNNAERENDPLPR</sequence>
<dbReference type="RefSeq" id="WP_051291752.1">
    <property type="nucleotide sequence ID" value="NZ_AUBI01000001.1"/>
</dbReference>
<gene>
    <name evidence="1" type="ORF">ANI02nite_00090</name>
</gene>
<dbReference type="Pfam" id="PF05354">
    <property type="entry name" value="Phage_attach"/>
    <property type="match status" value="1"/>
</dbReference>
<reference evidence="1 2" key="1">
    <citation type="submission" date="2019-07" db="EMBL/GenBank/DDBJ databases">
        <title>Whole genome shotgun sequence of Acetobacter nitrogenifigens NBRC 105050.</title>
        <authorList>
            <person name="Hosoyama A."/>
            <person name="Uohara A."/>
            <person name="Ohji S."/>
            <person name="Ichikawa N."/>
        </authorList>
    </citation>
    <scope>NUCLEOTIDE SEQUENCE [LARGE SCALE GENOMIC DNA]</scope>
    <source>
        <strain evidence="1 2">NBRC 105050</strain>
    </source>
</reference>
<organism evidence="1 2">
    <name type="scientific">Acetobacter nitrogenifigens DSM 23921 = NBRC 105050</name>
    <dbReference type="NCBI Taxonomy" id="1120919"/>
    <lineage>
        <taxon>Bacteria</taxon>
        <taxon>Pseudomonadati</taxon>
        <taxon>Pseudomonadota</taxon>
        <taxon>Alphaproteobacteria</taxon>
        <taxon>Acetobacterales</taxon>
        <taxon>Acetobacteraceae</taxon>
        <taxon>Acetobacter</taxon>
    </lineage>
</organism>
<dbReference type="Gene3D" id="2.40.10.180">
    <property type="entry name" value="Phage tail proteins"/>
    <property type="match status" value="1"/>
</dbReference>
<comment type="caution">
    <text evidence="1">The sequence shown here is derived from an EMBL/GenBank/DDBJ whole genome shotgun (WGS) entry which is preliminary data.</text>
</comment>
<dbReference type="InterPro" id="IPR053734">
    <property type="entry name" value="Phage_Head-Tail_Connect_sf"/>
</dbReference>
<keyword evidence="2" id="KW-1185">Reference proteome</keyword>
<protein>
    <recommendedName>
        <fullName evidence="3">Head-tail adaptor protein</fullName>
    </recommendedName>
</protein>
<dbReference type="GO" id="GO:0019068">
    <property type="term" value="P:virion assembly"/>
    <property type="evidence" value="ECO:0007669"/>
    <property type="project" value="InterPro"/>
</dbReference>